<evidence type="ECO:0000256" key="3">
    <source>
        <dbReference type="ARBA" id="ARBA00022729"/>
    </source>
</evidence>
<accession>A0A1I5I7J6</accession>
<keyword evidence="4" id="KW-0029">Amino-acid transport</keyword>
<evidence type="ECO:0000256" key="5">
    <source>
        <dbReference type="SAM" id="SignalP"/>
    </source>
</evidence>
<dbReference type="Proteomes" id="UP000273626">
    <property type="component" value="Unassembled WGS sequence"/>
</dbReference>
<organism evidence="8 12">
    <name type="scientific">Paracoccus pantotrophus</name>
    <name type="common">Thiosphaera pantotropha</name>
    <dbReference type="NCBI Taxonomy" id="82367"/>
    <lineage>
        <taxon>Bacteria</taxon>
        <taxon>Pseudomonadati</taxon>
        <taxon>Pseudomonadota</taxon>
        <taxon>Alphaproteobacteria</taxon>
        <taxon>Rhodobacterales</taxon>
        <taxon>Paracoccaceae</taxon>
        <taxon>Paracoccus</taxon>
    </lineage>
</organism>
<dbReference type="EMBL" id="CP058691">
    <property type="protein sequence ID" value="QLH16689.1"/>
    <property type="molecule type" value="Genomic_DNA"/>
</dbReference>
<dbReference type="EMBL" id="CP044425">
    <property type="protein sequence ID" value="QFG36183.1"/>
    <property type="molecule type" value="Genomic_DNA"/>
</dbReference>
<geneLocation type="plasmid" evidence="11">
    <name>ppan2</name>
</geneLocation>
<comment type="similarity">
    <text evidence="1">Belongs to the leucine-binding protein family.</text>
</comment>
<evidence type="ECO:0000313" key="10">
    <source>
        <dbReference type="Proteomes" id="UP000273626"/>
    </source>
</evidence>
<dbReference type="AlphaFoldDB" id="A0A1I5I7J6"/>
<protein>
    <submittedName>
        <fullName evidence="8">ABC transporter substrate-binding protein</fullName>
    </submittedName>
    <submittedName>
        <fullName evidence="9">Branched-chain amino acid transport system substrate-binding protein</fullName>
    </submittedName>
</protein>
<dbReference type="Gene3D" id="3.40.50.2300">
    <property type="match status" value="2"/>
</dbReference>
<sequence length="376" mass="39178">MSPRILMGTALAVSAAFAPMAMAKEVKVAIIQSLTGSPAFIGRGIADGAVMAIEEINAKGLAGEGVTIRYTLDDDAGDRGQALGLIGRRAADSETIAIIGPTTGAIAPAAAAAANDLGILAYMQSNNDAVPLAGPWSFPFSQPAGIATPPIADYAAEKRGVQNCAVITVLDNEAYVAMANVFMERVREHGVKAQLDGVKLSDIDFSALAVKVAQSDADCLFIATPAALGANVIMQFKQAGLDPEVQIFGLQSLASPEFLNTGGSAVEGVTVIGEWTPGGFDEPSRAFAEAYKTRHGVEADNWVPQGYSTMMVFADALRRAGPDATREELRDALAGIKDVPVIVGQGVYNFTPERAATFGMGILTVKDGSFVRPEDL</sequence>
<keyword evidence="8" id="KW-0614">Plasmid</keyword>
<evidence type="ECO:0000313" key="7">
    <source>
        <dbReference type="EMBL" id="QFG36183.1"/>
    </source>
</evidence>
<reference evidence="7 11" key="2">
    <citation type="submission" date="2019-01" db="EMBL/GenBank/DDBJ databases">
        <title>Complete Genome Sequence and Annotation of the Paracoccus pantotrophus type strain DSM 2944.</title>
        <authorList>
            <person name="Bockwoldt J.A."/>
            <person name="Zimmermann M."/>
            <person name="Tiso T."/>
            <person name="Blank L.M."/>
        </authorList>
    </citation>
    <scope>NUCLEOTIDE SEQUENCE [LARGE SCALE GENOMIC DNA]</scope>
    <source>
        <strain evidence="7 11">DSM 2944</strain>
        <plasmid evidence="7">pPAN2</plasmid>
        <plasmid evidence="11">ppan2</plasmid>
    </source>
</reference>
<dbReference type="OrthoDB" id="9803275at2"/>
<gene>
    <name evidence="9" type="ORF">BDE18_4209</name>
    <name evidence="7" type="ORF">ESD82_08040</name>
    <name evidence="8" type="ORF">HYQ43_20960</name>
</gene>
<evidence type="ECO:0000313" key="8">
    <source>
        <dbReference type="EMBL" id="QLH16689.1"/>
    </source>
</evidence>
<dbReference type="RefSeq" id="WP_081750494.1">
    <property type="nucleotide sequence ID" value="NZ_CP038205.1"/>
</dbReference>
<dbReference type="Proteomes" id="UP000326453">
    <property type="component" value="Plasmid pPAN2"/>
</dbReference>
<evidence type="ECO:0000256" key="4">
    <source>
        <dbReference type="ARBA" id="ARBA00022970"/>
    </source>
</evidence>
<dbReference type="PRINTS" id="PR00337">
    <property type="entry name" value="LEUILEVALBP"/>
</dbReference>
<dbReference type="GO" id="GO:0006865">
    <property type="term" value="P:amino acid transport"/>
    <property type="evidence" value="ECO:0007669"/>
    <property type="project" value="UniProtKB-KW"/>
</dbReference>
<dbReference type="Proteomes" id="UP000509322">
    <property type="component" value="Plasmid unnamed1"/>
</dbReference>
<dbReference type="GeneID" id="51370513"/>
<dbReference type="Pfam" id="PF13458">
    <property type="entry name" value="Peripla_BP_6"/>
    <property type="match status" value="1"/>
</dbReference>
<keyword evidence="3 5" id="KW-0732">Signal</keyword>
<proteinExistence type="inferred from homology"/>
<evidence type="ECO:0000256" key="2">
    <source>
        <dbReference type="ARBA" id="ARBA00022448"/>
    </source>
</evidence>
<dbReference type="PANTHER" id="PTHR30483:SF6">
    <property type="entry name" value="PERIPLASMIC BINDING PROTEIN OF ABC TRANSPORTER FOR NATURAL AMINO ACIDS"/>
    <property type="match status" value="1"/>
</dbReference>
<dbReference type="InterPro" id="IPR051010">
    <property type="entry name" value="BCAA_transport"/>
</dbReference>
<dbReference type="InterPro" id="IPR000709">
    <property type="entry name" value="Leu_Ile_Val-bd"/>
</dbReference>
<feature type="domain" description="Leucine-binding protein" evidence="6">
    <location>
        <begin position="25"/>
        <end position="367"/>
    </location>
</feature>
<dbReference type="KEGG" id="ppan:ESD82_08040"/>
<evidence type="ECO:0000313" key="11">
    <source>
        <dbReference type="Proteomes" id="UP000326453"/>
    </source>
</evidence>
<dbReference type="InterPro" id="IPR028082">
    <property type="entry name" value="Peripla_BP_I"/>
</dbReference>
<keyword evidence="2" id="KW-0813">Transport</keyword>
<reference evidence="8 12" key="3">
    <citation type="submission" date="2020-07" db="EMBL/GenBank/DDBJ databases">
        <title>The complete genome of Paracoccus pantotrophus ACCC 10489.</title>
        <authorList>
            <person name="Si Y."/>
        </authorList>
    </citation>
    <scope>NUCLEOTIDE SEQUENCE [LARGE SCALE GENOMIC DNA]</scope>
    <source>
        <strain evidence="8 12">ACCC10489</strain>
        <plasmid evidence="8 12">unnamed1</plasmid>
    </source>
</reference>
<geneLocation type="plasmid" evidence="7">
    <name>pPAN2</name>
</geneLocation>
<keyword evidence="10" id="KW-1185">Reference proteome</keyword>
<name>A0A1I5I7J6_PARPN</name>
<feature type="signal peptide" evidence="5">
    <location>
        <begin position="1"/>
        <end position="23"/>
    </location>
</feature>
<dbReference type="PANTHER" id="PTHR30483">
    <property type="entry name" value="LEUCINE-SPECIFIC-BINDING PROTEIN"/>
    <property type="match status" value="1"/>
</dbReference>
<evidence type="ECO:0000259" key="6">
    <source>
        <dbReference type="Pfam" id="PF13458"/>
    </source>
</evidence>
<dbReference type="InterPro" id="IPR028081">
    <property type="entry name" value="Leu-bd"/>
</dbReference>
<evidence type="ECO:0000313" key="9">
    <source>
        <dbReference type="EMBL" id="RKS43245.1"/>
    </source>
</evidence>
<evidence type="ECO:0000313" key="12">
    <source>
        <dbReference type="Proteomes" id="UP000509322"/>
    </source>
</evidence>
<dbReference type="SUPFAM" id="SSF53822">
    <property type="entry name" value="Periplasmic binding protein-like I"/>
    <property type="match status" value="1"/>
</dbReference>
<feature type="chain" id="PRO_5044559540" evidence="5">
    <location>
        <begin position="24"/>
        <end position="376"/>
    </location>
</feature>
<dbReference type="EMBL" id="RBLI01000003">
    <property type="protein sequence ID" value="RKS43245.1"/>
    <property type="molecule type" value="Genomic_DNA"/>
</dbReference>
<geneLocation type="plasmid" evidence="8 12">
    <name>unnamed1</name>
</geneLocation>
<reference evidence="9 10" key="1">
    <citation type="submission" date="2018-10" db="EMBL/GenBank/DDBJ databases">
        <title>Genomic Encyclopedia of Archaeal and Bacterial Type Strains, Phase II (KMG-II): from individual species to whole genera.</title>
        <authorList>
            <person name="Goeker M."/>
        </authorList>
    </citation>
    <scope>NUCLEOTIDE SEQUENCE [LARGE SCALE GENOMIC DNA]</scope>
    <source>
        <strain evidence="10">ATCC 35512 / DSM 2944 / CIP 106514 / LMD 82.5 / NBRC 102493 / NCCB 82005 / GB17</strain>
        <strain evidence="9">DSM 2944</strain>
    </source>
</reference>
<evidence type="ECO:0000256" key="1">
    <source>
        <dbReference type="ARBA" id="ARBA00010062"/>
    </source>
</evidence>